<keyword evidence="6 9" id="KW-0862">Zinc</keyword>
<dbReference type="GeneID" id="112451644"/>
<dbReference type="Proteomes" id="UP000504618">
    <property type="component" value="Unplaced"/>
</dbReference>
<feature type="binding site" evidence="10">
    <location>
        <position position="178"/>
    </location>
    <ligand>
        <name>Ca(2+)</name>
        <dbReference type="ChEBI" id="CHEBI:29108"/>
        <label>3</label>
    </ligand>
</feature>
<keyword evidence="4 12" id="KW-0732">Signal</keyword>
<dbReference type="PRINTS" id="PR00138">
    <property type="entry name" value="MATRIXIN"/>
</dbReference>
<dbReference type="PIRSF" id="PIRSF001191">
    <property type="entry name" value="Peptidase_M10A_matrix"/>
    <property type="match status" value="1"/>
</dbReference>
<evidence type="ECO:0000256" key="11">
    <source>
        <dbReference type="SAM" id="MobiDB-lite"/>
    </source>
</evidence>
<feature type="binding site" evidence="10">
    <location>
        <position position="202"/>
    </location>
    <ligand>
        <name>Ca(2+)</name>
        <dbReference type="ChEBI" id="CHEBI:29108"/>
        <label>3</label>
    </ligand>
</feature>
<feature type="region of interest" description="Disordered" evidence="11">
    <location>
        <begin position="268"/>
        <end position="291"/>
    </location>
</feature>
<dbReference type="GO" id="GO:0005615">
    <property type="term" value="C:extracellular space"/>
    <property type="evidence" value="ECO:0007669"/>
    <property type="project" value="TreeGrafter"/>
</dbReference>
<dbReference type="GO" id="GO:0004222">
    <property type="term" value="F:metalloendopeptidase activity"/>
    <property type="evidence" value="ECO:0007669"/>
    <property type="project" value="InterPro"/>
</dbReference>
<feature type="active site" evidence="8">
    <location>
        <position position="228"/>
    </location>
</feature>
<feature type="domain" description="Peptidase metallopeptidase" evidence="13">
    <location>
        <begin position="102"/>
        <end position="270"/>
    </location>
</feature>
<dbReference type="SMART" id="SM00235">
    <property type="entry name" value="ZnMc"/>
    <property type="match status" value="1"/>
</dbReference>
<feature type="binding site" evidence="10">
    <location>
        <position position="160"/>
    </location>
    <ligand>
        <name>Zn(2+)</name>
        <dbReference type="ChEBI" id="CHEBI:29105"/>
        <label>1</label>
    </ligand>
</feature>
<dbReference type="Gene3D" id="2.110.10.10">
    <property type="entry name" value="Hemopexin-like domain"/>
    <property type="match status" value="1"/>
</dbReference>
<evidence type="ECO:0000256" key="3">
    <source>
        <dbReference type="ARBA" id="ARBA00022723"/>
    </source>
</evidence>
<feature type="binding site" description="in inhibited form" evidence="10">
    <location>
        <position position="89"/>
    </location>
    <ligand>
        <name>Zn(2+)</name>
        <dbReference type="ChEBI" id="CHEBI:29105"/>
        <label>2</label>
        <note>catalytic</note>
    </ligand>
</feature>
<feature type="binding site" evidence="9">
    <location>
        <position position="227"/>
    </location>
    <ligand>
        <name>Zn(2+)</name>
        <dbReference type="ChEBI" id="CHEBI:29105"/>
        <label>2</label>
        <note>catalytic</note>
    </ligand>
</feature>
<feature type="binding site" evidence="9">
    <location>
        <position position="231"/>
    </location>
    <ligand>
        <name>Zn(2+)</name>
        <dbReference type="ChEBI" id="CHEBI:29105"/>
        <label>2</label>
        <note>catalytic</note>
    </ligand>
</feature>
<evidence type="ECO:0000256" key="6">
    <source>
        <dbReference type="ARBA" id="ARBA00022833"/>
    </source>
</evidence>
<evidence type="ECO:0000256" key="7">
    <source>
        <dbReference type="ARBA" id="ARBA00023049"/>
    </source>
</evidence>
<feature type="chain" id="PRO_5027107196" evidence="12">
    <location>
        <begin position="19"/>
        <end position="537"/>
    </location>
</feature>
<dbReference type="InterPro" id="IPR036375">
    <property type="entry name" value="Hemopexin-like_dom_sf"/>
</dbReference>
<feature type="signal peptide" evidence="12">
    <location>
        <begin position="1"/>
        <end position="18"/>
    </location>
</feature>
<feature type="binding site" evidence="10">
    <location>
        <position position="177"/>
    </location>
    <ligand>
        <name>Ca(2+)</name>
        <dbReference type="ChEBI" id="CHEBI:29108"/>
        <label>3</label>
    </ligand>
</feature>
<feature type="binding site" evidence="10">
    <location>
        <position position="150"/>
    </location>
    <ligand>
        <name>Ca(2+)</name>
        <dbReference type="ChEBI" id="CHEBI:29108"/>
        <label>2</label>
    </ligand>
</feature>
<dbReference type="SUPFAM" id="SSF47090">
    <property type="entry name" value="PGBD-like"/>
    <property type="match status" value="1"/>
</dbReference>
<keyword evidence="5" id="KW-0378">Hydrolase</keyword>
<evidence type="ECO:0000313" key="14">
    <source>
        <dbReference type="Proteomes" id="UP000504618"/>
    </source>
</evidence>
<proteinExistence type="inferred from homology"/>
<dbReference type="GO" id="GO:0030198">
    <property type="term" value="P:extracellular matrix organization"/>
    <property type="evidence" value="ECO:0007669"/>
    <property type="project" value="TreeGrafter"/>
</dbReference>
<dbReference type="SUPFAM" id="SSF50923">
    <property type="entry name" value="Hemopexin-like domain"/>
    <property type="match status" value="1"/>
</dbReference>
<name>A0A6J1PCD4_9HYME</name>
<accession>A0A6J1PCD4</accession>
<evidence type="ECO:0000256" key="2">
    <source>
        <dbReference type="ARBA" id="ARBA00022670"/>
    </source>
</evidence>
<evidence type="ECO:0000256" key="10">
    <source>
        <dbReference type="PIRSR" id="PIRSR621190-2"/>
    </source>
</evidence>
<organism evidence="14 15">
    <name type="scientific">Temnothorax curvispinosus</name>
    <dbReference type="NCBI Taxonomy" id="300111"/>
    <lineage>
        <taxon>Eukaryota</taxon>
        <taxon>Metazoa</taxon>
        <taxon>Ecdysozoa</taxon>
        <taxon>Arthropoda</taxon>
        <taxon>Hexapoda</taxon>
        <taxon>Insecta</taxon>
        <taxon>Pterygota</taxon>
        <taxon>Neoptera</taxon>
        <taxon>Endopterygota</taxon>
        <taxon>Hymenoptera</taxon>
        <taxon>Apocrita</taxon>
        <taxon>Aculeata</taxon>
        <taxon>Formicoidea</taxon>
        <taxon>Formicidae</taxon>
        <taxon>Myrmicinae</taxon>
        <taxon>Temnothorax</taxon>
    </lineage>
</organism>
<feature type="region of interest" description="Disordered" evidence="11">
    <location>
        <begin position="516"/>
        <end position="537"/>
    </location>
</feature>
<dbReference type="GO" id="GO:0030574">
    <property type="term" value="P:collagen catabolic process"/>
    <property type="evidence" value="ECO:0007669"/>
    <property type="project" value="TreeGrafter"/>
</dbReference>
<comment type="cofactor">
    <cofactor evidence="10">
        <name>Ca(2+)</name>
        <dbReference type="ChEBI" id="CHEBI:29108"/>
    </cofactor>
    <text evidence="10">Can bind about 5 Ca(2+) ions per subunit.</text>
</comment>
<dbReference type="Gene3D" id="3.40.390.10">
    <property type="entry name" value="Collagenase (Catalytic Domain)"/>
    <property type="match status" value="1"/>
</dbReference>
<dbReference type="SUPFAM" id="SSF55486">
    <property type="entry name" value="Metalloproteases ('zincins'), catalytic domain"/>
    <property type="match status" value="1"/>
</dbReference>
<sequence>MRLARVIALTTCFIAARCINLTITDENYALTFDYLQKYGYLSKDVDAVPAQRRNDFLRKAFEDFQNYYDLPGDGTPNNETLQLMSKPRCGFRDILKLRTKASLSKWPKTHLTWHFHLADETELNTARAAFDLWSQHSALTFERSETPNADIIISWRRLRHYNTNTKVNGAICSDKFDGPGNVLAHASLPTDQAGFVSEVHVDGDEPWHIYVIKHPADRFSLHYTLTHEIGHSLGLVHNRRKTSVMFAPDQQYPVKLDQNDIADIQRLYGEKSTNEPPRRTPPPPPSPSPDLCSLDRVNEILILENRMYISYKRYVWSIDLDGRTYNGPLALSNHMSFLHDNYTRVTAAYQSPSGDLVVFVDNLVYLVQYPEFSLRPGWPKTLQELGFPENTLINGAVNTHRGRSFVVFNGNAVGEIDECDKDKRVATKFTPLEATFPGIPTGVTSIFRYVDGNLYFTTRAHIYKFNEFTRTVSSAGKFDLRMLNIVCPKVELLQQLRDLLYQIVRLNDNSLTSAASDYSNDDDTGVRPSDLRIRRRK</sequence>
<dbReference type="OrthoDB" id="7550572at2759"/>
<dbReference type="PANTHER" id="PTHR10201:SF291">
    <property type="entry name" value="MATRIX METALLOPROTEINASE 1, ISOFORM C-RELATED"/>
    <property type="match status" value="1"/>
</dbReference>
<dbReference type="AlphaFoldDB" id="A0A6J1PCD4"/>
<dbReference type="GO" id="GO:0006508">
    <property type="term" value="P:proteolysis"/>
    <property type="evidence" value="ECO:0007669"/>
    <property type="project" value="UniProtKB-KW"/>
</dbReference>
<keyword evidence="2" id="KW-0645">Protease</keyword>
<dbReference type="GO" id="GO:0008270">
    <property type="term" value="F:zinc ion binding"/>
    <property type="evidence" value="ECO:0007669"/>
    <property type="project" value="InterPro"/>
</dbReference>
<feature type="binding site" evidence="10">
    <location>
        <position position="245"/>
    </location>
    <ligand>
        <name>Zn(2+)</name>
        <dbReference type="ChEBI" id="CHEBI:29105"/>
        <label>2</label>
        <note>catalytic</note>
    </ligand>
</feature>
<dbReference type="InterPro" id="IPR006026">
    <property type="entry name" value="Peptidase_Metallo"/>
</dbReference>
<dbReference type="PANTHER" id="PTHR10201">
    <property type="entry name" value="MATRIX METALLOPROTEINASE"/>
    <property type="match status" value="1"/>
</dbReference>
<feature type="binding site" evidence="10">
    <location>
        <position position="300"/>
    </location>
    <ligand>
        <name>Ca(2+)</name>
        <dbReference type="ChEBI" id="CHEBI:29108"/>
        <label>5</label>
    </ligand>
</feature>
<dbReference type="InterPro" id="IPR001818">
    <property type="entry name" value="Pept_M10_metallopeptidase"/>
</dbReference>
<evidence type="ECO:0000256" key="8">
    <source>
        <dbReference type="PIRSR" id="PIRSR001191-1"/>
    </source>
</evidence>
<keyword evidence="7" id="KW-0482">Metalloprotease</keyword>
<keyword evidence="14" id="KW-1185">Reference proteome</keyword>
<keyword evidence="10" id="KW-0106">Calcium</keyword>
<evidence type="ECO:0000259" key="13">
    <source>
        <dbReference type="SMART" id="SM00235"/>
    </source>
</evidence>
<evidence type="ECO:0000256" key="9">
    <source>
        <dbReference type="PIRSR" id="PIRSR001191-2"/>
    </source>
</evidence>
<reference evidence="15" key="1">
    <citation type="submission" date="2025-08" db="UniProtKB">
        <authorList>
            <consortium name="RefSeq"/>
        </authorList>
    </citation>
    <scope>IDENTIFICATION</scope>
    <source>
        <tissue evidence="15">Whole body</tissue>
    </source>
</reference>
<feature type="binding site" evidence="10">
    <location>
        <position position="185"/>
    </location>
    <ligand>
        <name>Zn(2+)</name>
        <dbReference type="ChEBI" id="CHEBI:29105"/>
        <label>1</label>
    </ligand>
</feature>
<comment type="similarity">
    <text evidence="1">Belongs to the peptidase M10A family.</text>
</comment>
<evidence type="ECO:0000256" key="5">
    <source>
        <dbReference type="ARBA" id="ARBA00022801"/>
    </source>
</evidence>
<dbReference type="RefSeq" id="XP_024867172.1">
    <property type="nucleotide sequence ID" value="XM_025011404.1"/>
</dbReference>
<feature type="binding site" evidence="10">
    <location>
        <position position="348"/>
    </location>
    <ligand>
        <name>Ca(2+)</name>
        <dbReference type="ChEBI" id="CHEBI:29108"/>
        <label>5</label>
    </ligand>
</feature>
<evidence type="ECO:0000313" key="15">
    <source>
        <dbReference type="RefSeq" id="XP_024867172.1"/>
    </source>
</evidence>
<feature type="binding site" evidence="10">
    <location>
        <position position="396"/>
    </location>
    <ligand>
        <name>Ca(2+)</name>
        <dbReference type="ChEBI" id="CHEBI:29108"/>
        <label>5</label>
    </ligand>
</feature>
<evidence type="ECO:0000256" key="12">
    <source>
        <dbReference type="SAM" id="SignalP"/>
    </source>
</evidence>
<feature type="binding site" evidence="10">
    <location>
        <position position="205"/>
    </location>
    <ligand>
        <name>Ca(2+)</name>
        <dbReference type="ChEBI" id="CHEBI:29108"/>
        <label>3</label>
    </ligand>
</feature>
<dbReference type="GO" id="GO:0031012">
    <property type="term" value="C:extracellular matrix"/>
    <property type="evidence" value="ECO:0007669"/>
    <property type="project" value="InterPro"/>
</dbReference>
<comment type="cofactor">
    <cofactor evidence="10">
        <name>Zn(2+)</name>
        <dbReference type="ChEBI" id="CHEBI:29105"/>
    </cofactor>
    <text evidence="10">Binds 2 Zn(2+) ions per subunit.</text>
</comment>
<gene>
    <name evidence="15" type="primary">LOC112451644</name>
</gene>
<keyword evidence="3 9" id="KW-0479">Metal-binding</keyword>
<dbReference type="InterPro" id="IPR021190">
    <property type="entry name" value="Pept_M10A"/>
</dbReference>
<feature type="binding site" evidence="10">
    <location>
        <position position="205"/>
    </location>
    <ligand>
        <name>Ca(2+)</name>
        <dbReference type="ChEBI" id="CHEBI:29108"/>
        <label>1</label>
    </ligand>
</feature>
<evidence type="ECO:0000256" key="1">
    <source>
        <dbReference type="ARBA" id="ARBA00010370"/>
    </source>
</evidence>
<feature type="compositionally biased region" description="Basic and acidic residues" evidence="11">
    <location>
        <begin position="268"/>
        <end position="278"/>
    </location>
</feature>
<feature type="binding site" evidence="9">
    <location>
        <position position="237"/>
    </location>
    <ligand>
        <name>Zn(2+)</name>
        <dbReference type="ChEBI" id="CHEBI:29105"/>
        <label>2</label>
        <note>catalytic</note>
    </ligand>
</feature>
<dbReference type="InterPro" id="IPR024079">
    <property type="entry name" value="MetalloPept_cat_dom_sf"/>
</dbReference>
<feature type="binding site" evidence="10">
    <location>
        <position position="200"/>
    </location>
    <ligand>
        <name>Zn(2+)</name>
        <dbReference type="ChEBI" id="CHEBI:29105"/>
        <label>1</label>
    </ligand>
</feature>
<dbReference type="Pfam" id="PF00413">
    <property type="entry name" value="Peptidase_M10"/>
    <property type="match status" value="1"/>
</dbReference>
<feature type="compositionally biased region" description="Pro residues" evidence="11">
    <location>
        <begin position="279"/>
        <end position="288"/>
    </location>
</feature>
<protein>
    <submittedName>
        <fullName evidence="15">Interstitial collagenase-like</fullName>
    </submittedName>
</protein>
<evidence type="ECO:0000256" key="4">
    <source>
        <dbReference type="ARBA" id="ARBA00022729"/>
    </source>
</evidence>
<dbReference type="InterPro" id="IPR036365">
    <property type="entry name" value="PGBD-like_sf"/>
</dbReference>